<evidence type="ECO:0000313" key="7">
    <source>
        <dbReference type="Proteomes" id="UP000799770"/>
    </source>
</evidence>
<reference evidence="6" key="1">
    <citation type="journal article" date="2020" name="Stud. Mycol.">
        <title>101 Dothideomycetes genomes: a test case for predicting lifestyles and emergence of pathogens.</title>
        <authorList>
            <person name="Haridas S."/>
            <person name="Albert R."/>
            <person name="Binder M."/>
            <person name="Bloem J."/>
            <person name="Labutti K."/>
            <person name="Salamov A."/>
            <person name="Andreopoulos B."/>
            <person name="Baker S."/>
            <person name="Barry K."/>
            <person name="Bills G."/>
            <person name="Bluhm B."/>
            <person name="Cannon C."/>
            <person name="Castanera R."/>
            <person name="Culley D."/>
            <person name="Daum C."/>
            <person name="Ezra D."/>
            <person name="Gonzalez J."/>
            <person name="Henrissat B."/>
            <person name="Kuo A."/>
            <person name="Liang C."/>
            <person name="Lipzen A."/>
            <person name="Lutzoni F."/>
            <person name="Magnuson J."/>
            <person name="Mondo S."/>
            <person name="Nolan M."/>
            <person name="Ohm R."/>
            <person name="Pangilinan J."/>
            <person name="Park H.-J."/>
            <person name="Ramirez L."/>
            <person name="Alfaro M."/>
            <person name="Sun H."/>
            <person name="Tritt A."/>
            <person name="Yoshinaga Y."/>
            <person name="Zwiers L.-H."/>
            <person name="Turgeon B."/>
            <person name="Goodwin S."/>
            <person name="Spatafora J."/>
            <person name="Crous P."/>
            <person name="Grigoriev I."/>
        </authorList>
    </citation>
    <scope>NUCLEOTIDE SEQUENCE</scope>
    <source>
        <strain evidence="6">CBS 627.86</strain>
    </source>
</reference>
<dbReference type="Gene3D" id="3.90.180.10">
    <property type="entry name" value="Medium-chain alcohol dehydrogenases, catalytic domain"/>
    <property type="match status" value="1"/>
</dbReference>
<dbReference type="Pfam" id="PF08240">
    <property type="entry name" value="ADH_N"/>
    <property type="match status" value="1"/>
</dbReference>
<keyword evidence="2" id="KW-0479">Metal-binding</keyword>
<dbReference type="CDD" id="cd05283">
    <property type="entry name" value="CAD1"/>
    <property type="match status" value="1"/>
</dbReference>
<dbReference type="PROSITE" id="PS00059">
    <property type="entry name" value="ADH_ZINC"/>
    <property type="match status" value="1"/>
</dbReference>
<protein>
    <submittedName>
        <fullName evidence="6">Chaperonin 10-like protein</fullName>
    </submittedName>
</protein>
<keyword evidence="4" id="KW-0560">Oxidoreductase</keyword>
<dbReference type="GO" id="GO:0051287">
    <property type="term" value="F:NAD binding"/>
    <property type="evidence" value="ECO:0007669"/>
    <property type="project" value="InterPro"/>
</dbReference>
<dbReference type="Pfam" id="PF02826">
    <property type="entry name" value="2-Hacid_dh_C"/>
    <property type="match status" value="1"/>
</dbReference>
<dbReference type="InterPro" id="IPR002328">
    <property type="entry name" value="ADH_Zn_CS"/>
</dbReference>
<keyword evidence="3" id="KW-0862">Zinc</keyword>
<dbReference type="GO" id="GO:0008270">
    <property type="term" value="F:zinc ion binding"/>
    <property type="evidence" value="ECO:0007669"/>
    <property type="project" value="InterPro"/>
</dbReference>
<dbReference type="GO" id="GO:0016616">
    <property type="term" value="F:oxidoreductase activity, acting on the CH-OH group of donors, NAD or NADP as acceptor"/>
    <property type="evidence" value="ECO:0007669"/>
    <property type="project" value="InterPro"/>
</dbReference>
<dbReference type="InterPro" id="IPR029752">
    <property type="entry name" value="D-isomer_DH_CS1"/>
</dbReference>
<dbReference type="OrthoDB" id="1879366at2759"/>
<dbReference type="InterPro" id="IPR047109">
    <property type="entry name" value="CAD-like"/>
</dbReference>
<evidence type="ECO:0000256" key="3">
    <source>
        <dbReference type="ARBA" id="ARBA00022833"/>
    </source>
</evidence>
<proteinExistence type="predicted"/>
<dbReference type="EMBL" id="ML977317">
    <property type="protein sequence ID" value="KAF2118205.1"/>
    <property type="molecule type" value="Genomic_DNA"/>
</dbReference>
<evidence type="ECO:0000256" key="1">
    <source>
        <dbReference type="ARBA" id="ARBA00001947"/>
    </source>
</evidence>
<dbReference type="InterPro" id="IPR013154">
    <property type="entry name" value="ADH-like_N"/>
</dbReference>
<sequence length="338" mass="36672">MAPAPTSEYVVFRGADGTVKQSSAQIPALGPKEVLVKITHSGVCATDLAYIPYGIALGHEGVGIVQEVGSDVTQFKVGDRAGGGYHRNSCGHCSYCLSGQDIWCYSRSVFGEKDYNNGTFGEYYIGVETYLHKIPDNLASEHAAPLQCAGATTYNALVSVVKPGERVGIIGIGGLGHLAIQFAQKLGTEVVVFSTSKSKEEEAKQLGASEFYLLDELDKLKAPVTTLVIAGNRYPDWNKFFVKEVLARAGNVIPLVAPQGDMKLPSFQMFFDGYNIRSSLVASRAKHDEMLEFAANHDVKPWVQQFELSEAGIAEAIQKLKGNQVRYRGVLVSKDARE</sequence>
<dbReference type="InterPro" id="IPR006140">
    <property type="entry name" value="D-isomer_DH_NAD-bd"/>
</dbReference>
<organism evidence="6 7">
    <name type="scientific">Lophiotrema nucula</name>
    <dbReference type="NCBI Taxonomy" id="690887"/>
    <lineage>
        <taxon>Eukaryota</taxon>
        <taxon>Fungi</taxon>
        <taxon>Dikarya</taxon>
        <taxon>Ascomycota</taxon>
        <taxon>Pezizomycotina</taxon>
        <taxon>Dothideomycetes</taxon>
        <taxon>Pleosporomycetidae</taxon>
        <taxon>Pleosporales</taxon>
        <taxon>Lophiotremataceae</taxon>
        <taxon>Lophiotrema</taxon>
    </lineage>
</organism>
<dbReference type="Proteomes" id="UP000799770">
    <property type="component" value="Unassembled WGS sequence"/>
</dbReference>
<dbReference type="SUPFAM" id="SSF50129">
    <property type="entry name" value="GroES-like"/>
    <property type="match status" value="1"/>
</dbReference>
<dbReference type="SUPFAM" id="SSF51735">
    <property type="entry name" value="NAD(P)-binding Rossmann-fold domains"/>
    <property type="match status" value="1"/>
</dbReference>
<gene>
    <name evidence="6" type="ORF">BDV96DRAFT_597073</name>
</gene>
<feature type="domain" description="Enoyl reductase (ER)" evidence="5">
    <location>
        <begin position="14"/>
        <end position="331"/>
    </location>
</feature>
<dbReference type="InterPro" id="IPR020843">
    <property type="entry name" value="ER"/>
</dbReference>
<dbReference type="Gene3D" id="3.40.50.720">
    <property type="entry name" value="NAD(P)-binding Rossmann-like Domain"/>
    <property type="match status" value="1"/>
</dbReference>
<accession>A0A6A5ZG52</accession>
<dbReference type="InterPro" id="IPR036291">
    <property type="entry name" value="NAD(P)-bd_dom_sf"/>
</dbReference>
<dbReference type="InterPro" id="IPR011032">
    <property type="entry name" value="GroES-like_sf"/>
</dbReference>
<evidence type="ECO:0000256" key="2">
    <source>
        <dbReference type="ARBA" id="ARBA00022723"/>
    </source>
</evidence>
<evidence type="ECO:0000256" key="4">
    <source>
        <dbReference type="ARBA" id="ARBA00023002"/>
    </source>
</evidence>
<dbReference type="AlphaFoldDB" id="A0A6A5ZG52"/>
<dbReference type="PANTHER" id="PTHR42683">
    <property type="entry name" value="ALDEHYDE REDUCTASE"/>
    <property type="match status" value="1"/>
</dbReference>
<keyword evidence="7" id="KW-1185">Reference proteome</keyword>
<evidence type="ECO:0000313" key="6">
    <source>
        <dbReference type="EMBL" id="KAF2118205.1"/>
    </source>
</evidence>
<name>A0A6A5ZG52_9PLEO</name>
<dbReference type="PROSITE" id="PS00065">
    <property type="entry name" value="D_2_HYDROXYACID_DH_1"/>
    <property type="match status" value="1"/>
</dbReference>
<comment type="cofactor">
    <cofactor evidence="1">
        <name>Zn(2+)</name>
        <dbReference type="ChEBI" id="CHEBI:29105"/>
    </cofactor>
</comment>
<evidence type="ECO:0000259" key="5">
    <source>
        <dbReference type="SMART" id="SM00829"/>
    </source>
</evidence>
<dbReference type="SMART" id="SM00829">
    <property type="entry name" value="PKS_ER"/>
    <property type="match status" value="1"/>
</dbReference>
<dbReference type="FunFam" id="3.40.50.720:FF:000022">
    <property type="entry name" value="Cinnamyl alcohol dehydrogenase"/>
    <property type="match status" value="1"/>
</dbReference>